<keyword evidence="2" id="KW-1185">Reference proteome</keyword>
<protein>
    <submittedName>
        <fullName evidence="1">Uncharacterized protein</fullName>
    </submittedName>
</protein>
<evidence type="ECO:0000313" key="1">
    <source>
        <dbReference type="EMBL" id="GIY44203.1"/>
    </source>
</evidence>
<name>A0AAV4TCB7_9ARAC</name>
<reference evidence="1 2" key="1">
    <citation type="submission" date="2021-06" db="EMBL/GenBank/DDBJ databases">
        <title>Caerostris darwini draft genome.</title>
        <authorList>
            <person name="Kono N."/>
            <person name="Arakawa K."/>
        </authorList>
    </citation>
    <scope>NUCLEOTIDE SEQUENCE [LARGE SCALE GENOMIC DNA]</scope>
</reference>
<sequence>MGSFAIPLSNEGFHFASENLISSLDEQWQPPLQGQIHAIPLITSLRLSVPFDCADLFNLQNSCRPETFLLNSVRADFLSGDEKPVCRNGISGLQVTGNETYVKILENRIPDRDGCVREQRVSLFWNVENSVFVFPEDLCCLI</sequence>
<dbReference type="EMBL" id="BPLQ01009477">
    <property type="protein sequence ID" value="GIY44203.1"/>
    <property type="molecule type" value="Genomic_DNA"/>
</dbReference>
<proteinExistence type="predicted"/>
<dbReference type="AlphaFoldDB" id="A0AAV4TCB7"/>
<comment type="caution">
    <text evidence="1">The sequence shown here is derived from an EMBL/GenBank/DDBJ whole genome shotgun (WGS) entry which is preliminary data.</text>
</comment>
<evidence type="ECO:0000313" key="2">
    <source>
        <dbReference type="Proteomes" id="UP001054837"/>
    </source>
</evidence>
<gene>
    <name evidence="1" type="ORF">CDAR_101881</name>
</gene>
<dbReference type="Proteomes" id="UP001054837">
    <property type="component" value="Unassembled WGS sequence"/>
</dbReference>
<organism evidence="1 2">
    <name type="scientific">Caerostris darwini</name>
    <dbReference type="NCBI Taxonomy" id="1538125"/>
    <lineage>
        <taxon>Eukaryota</taxon>
        <taxon>Metazoa</taxon>
        <taxon>Ecdysozoa</taxon>
        <taxon>Arthropoda</taxon>
        <taxon>Chelicerata</taxon>
        <taxon>Arachnida</taxon>
        <taxon>Araneae</taxon>
        <taxon>Araneomorphae</taxon>
        <taxon>Entelegynae</taxon>
        <taxon>Araneoidea</taxon>
        <taxon>Araneidae</taxon>
        <taxon>Caerostris</taxon>
    </lineage>
</organism>
<accession>A0AAV4TCB7</accession>